<reference evidence="10" key="1">
    <citation type="journal article" date="2019" name="Int. J. Syst. Evol. Microbiol.">
        <title>The Global Catalogue of Microorganisms (GCM) 10K type strain sequencing project: providing services to taxonomists for standard genome sequencing and annotation.</title>
        <authorList>
            <consortium name="The Broad Institute Genomics Platform"/>
            <consortium name="The Broad Institute Genome Sequencing Center for Infectious Disease"/>
            <person name="Wu L."/>
            <person name="Ma J."/>
        </authorList>
    </citation>
    <scope>NUCLEOTIDE SEQUENCE [LARGE SCALE GENOMIC DNA]</scope>
    <source>
        <strain evidence="10">JCM 18127</strain>
    </source>
</reference>
<evidence type="ECO:0000256" key="3">
    <source>
        <dbReference type="ARBA" id="ARBA00022679"/>
    </source>
</evidence>
<feature type="transmembrane region" description="Helical" evidence="7">
    <location>
        <begin position="111"/>
        <end position="129"/>
    </location>
</feature>
<comment type="caution">
    <text evidence="9">The sequence shown here is derived from an EMBL/GenBank/DDBJ whole genome shotgun (WGS) entry which is preliminary data.</text>
</comment>
<evidence type="ECO:0000259" key="8">
    <source>
        <dbReference type="Pfam" id="PF02397"/>
    </source>
</evidence>
<evidence type="ECO:0000256" key="6">
    <source>
        <dbReference type="ARBA" id="ARBA00023136"/>
    </source>
</evidence>
<organism evidence="9 10">
    <name type="scientific">Nocardioides nanhaiensis</name>
    <dbReference type="NCBI Taxonomy" id="1476871"/>
    <lineage>
        <taxon>Bacteria</taxon>
        <taxon>Bacillati</taxon>
        <taxon>Actinomycetota</taxon>
        <taxon>Actinomycetes</taxon>
        <taxon>Propionibacteriales</taxon>
        <taxon>Nocardioidaceae</taxon>
        <taxon>Nocardioides</taxon>
    </lineage>
</organism>
<dbReference type="PANTHER" id="PTHR30576">
    <property type="entry name" value="COLANIC BIOSYNTHESIS UDP-GLUCOSE LIPID CARRIER TRANSFERASE"/>
    <property type="match status" value="1"/>
</dbReference>
<dbReference type="NCBIfam" id="TIGR03025">
    <property type="entry name" value="EPS_sugtrans"/>
    <property type="match status" value="1"/>
</dbReference>
<dbReference type="Pfam" id="PF02397">
    <property type="entry name" value="Bac_transf"/>
    <property type="match status" value="1"/>
</dbReference>
<comment type="subcellular location">
    <subcellularLocation>
        <location evidence="1">Membrane</location>
        <topology evidence="1">Multi-pass membrane protein</topology>
    </subcellularLocation>
</comment>
<name>A0ABP8W0G3_9ACTN</name>
<keyword evidence="6 7" id="KW-0472">Membrane</keyword>
<gene>
    <name evidence="9" type="ORF">GCM10023226_12610</name>
</gene>
<dbReference type="Proteomes" id="UP001500621">
    <property type="component" value="Unassembled WGS sequence"/>
</dbReference>
<evidence type="ECO:0000256" key="2">
    <source>
        <dbReference type="ARBA" id="ARBA00006464"/>
    </source>
</evidence>
<dbReference type="EMBL" id="BAABIM010000001">
    <property type="protein sequence ID" value="GAA4676875.1"/>
    <property type="molecule type" value="Genomic_DNA"/>
</dbReference>
<evidence type="ECO:0000256" key="4">
    <source>
        <dbReference type="ARBA" id="ARBA00022692"/>
    </source>
</evidence>
<comment type="similarity">
    <text evidence="2">Belongs to the bacterial sugar transferase family.</text>
</comment>
<keyword evidence="4 7" id="KW-0812">Transmembrane</keyword>
<dbReference type="InterPro" id="IPR017475">
    <property type="entry name" value="EPS_sugar_tfrase"/>
</dbReference>
<sequence length="494" mass="51951">MSHVAHGHSPAEVEVAAAPVTLGSPLVRVATPVQAPTQAPTQAPAPAGLVARLARRLPLEALAITLLGVTALALFRGTTPVLAALVAAVLGVQVLRSVPPAGVRLGAAFGRVARSLLVPVGVLALALHVLTAPRRLIDDVLLLGVLGAVVAGLVAALVSLRSVPPRVVVVGDLPQVRGLVARWIDERSVHVVGGLVVGSPAELAEAGLSDLGIVAVPSVAEVVGHVERYQADLVVAAPGPAVNADAVRELSWALEASPARLAVIGATEHVAPHRIDLDLIAGSTMSVLAPPRASRAAALGKSLVDRVLAGLLLLAVSPLLVTLALLIRLDSPGSAIFTQQRVGRGGRLFRVYKLRTMRADAESLKAELQVLDEGNGVLFKIREDPRVTRLGRLLRRSSLDELPQLLNVVRGEMSLIGPRPALPEEVARYTQLERRRLAVRPGITGLWQVSGRSSLSRERSMRLDSSYVDNWRARGDVAIALRTVHAVVSKRGAY</sequence>
<proteinExistence type="inferred from homology"/>
<keyword evidence="10" id="KW-1185">Reference proteome</keyword>
<dbReference type="PANTHER" id="PTHR30576:SF10">
    <property type="entry name" value="SLL5057 PROTEIN"/>
    <property type="match status" value="1"/>
</dbReference>
<protein>
    <recommendedName>
        <fullName evidence="8">Bacterial sugar transferase domain-containing protein</fullName>
    </recommendedName>
</protein>
<evidence type="ECO:0000313" key="10">
    <source>
        <dbReference type="Proteomes" id="UP001500621"/>
    </source>
</evidence>
<accession>A0ABP8W0G3</accession>
<evidence type="ECO:0000256" key="7">
    <source>
        <dbReference type="SAM" id="Phobius"/>
    </source>
</evidence>
<keyword evidence="5 7" id="KW-1133">Transmembrane helix</keyword>
<feature type="domain" description="Bacterial sugar transferase" evidence="8">
    <location>
        <begin position="301"/>
        <end position="488"/>
    </location>
</feature>
<evidence type="ECO:0000313" key="9">
    <source>
        <dbReference type="EMBL" id="GAA4676875.1"/>
    </source>
</evidence>
<feature type="transmembrane region" description="Helical" evidence="7">
    <location>
        <begin position="81"/>
        <end position="99"/>
    </location>
</feature>
<evidence type="ECO:0000256" key="1">
    <source>
        <dbReference type="ARBA" id="ARBA00004141"/>
    </source>
</evidence>
<feature type="transmembrane region" description="Helical" evidence="7">
    <location>
        <begin position="141"/>
        <end position="160"/>
    </location>
</feature>
<dbReference type="InterPro" id="IPR003362">
    <property type="entry name" value="Bact_transf"/>
</dbReference>
<evidence type="ECO:0000256" key="5">
    <source>
        <dbReference type="ARBA" id="ARBA00022989"/>
    </source>
</evidence>
<keyword evidence="3" id="KW-0808">Transferase</keyword>
<feature type="transmembrane region" description="Helical" evidence="7">
    <location>
        <begin position="307"/>
        <end position="327"/>
    </location>
</feature>
<dbReference type="RefSeq" id="WP_345263760.1">
    <property type="nucleotide sequence ID" value="NZ_BAABIM010000001.1"/>
</dbReference>